<evidence type="ECO:0000256" key="1">
    <source>
        <dbReference type="ARBA" id="ARBA00022729"/>
    </source>
</evidence>
<proteinExistence type="predicted"/>
<comment type="caution">
    <text evidence="4">The sequence shown here is derived from an EMBL/GenBank/DDBJ whole genome shotgun (WGS) entry which is preliminary data.</text>
</comment>
<feature type="signal peptide" evidence="2">
    <location>
        <begin position="1"/>
        <end position="38"/>
    </location>
</feature>
<sequence length="280" mass="29624">MRGRIHIVRGRFITQGAGLMVMAAWLAAACATSTQAGARDLGRIIASGTLNVGINPGLPPLGQYGRTNALEGFDIDIATQLAGALGVRANLVPVTSAGRIPYLMANKVDIILGGMTRSPERARVIAFSAPLYTEAFSILTPGTGHPDSLAALDRPDMRLVEARGSSAVPFVATHAPQALLLDGYPDVIRALAQGRADAMIDVSEYVTHYLAAYPATHWHVTHLAGVPVDYDCVGLAQDNAPLLARLNQAIATMHRTHAMENTYEKWFGTPMAPLPAGSAP</sequence>
<dbReference type="PANTHER" id="PTHR35936">
    <property type="entry name" value="MEMBRANE-BOUND LYTIC MUREIN TRANSGLYCOSYLASE F"/>
    <property type="match status" value="1"/>
</dbReference>
<dbReference type="InterPro" id="IPR001638">
    <property type="entry name" value="Solute-binding_3/MltF_N"/>
</dbReference>
<dbReference type="SMART" id="SM00062">
    <property type="entry name" value="PBPb"/>
    <property type="match status" value="1"/>
</dbReference>
<evidence type="ECO:0000313" key="4">
    <source>
        <dbReference type="EMBL" id="PYD56728.1"/>
    </source>
</evidence>
<dbReference type="Proteomes" id="UP000248257">
    <property type="component" value="Unassembled WGS sequence"/>
</dbReference>
<feature type="chain" id="PRO_5016249057" evidence="2">
    <location>
        <begin position="39"/>
        <end position="280"/>
    </location>
</feature>
<protein>
    <submittedName>
        <fullName evidence="4">Arginine ABC transporter substrate-binding protein</fullName>
    </submittedName>
</protein>
<keyword evidence="1 2" id="KW-0732">Signal</keyword>
<dbReference type="Gene3D" id="3.40.190.10">
    <property type="entry name" value="Periplasmic binding protein-like II"/>
    <property type="match status" value="2"/>
</dbReference>
<evidence type="ECO:0000259" key="3">
    <source>
        <dbReference type="SMART" id="SM00062"/>
    </source>
</evidence>
<dbReference type="AlphaFoldDB" id="A0A318PHI2"/>
<organism evidence="4 5">
    <name type="scientific">Komagataeibacter xylinus</name>
    <name type="common">Gluconacetobacter xylinus</name>
    <dbReference type="NCBI Taxonomy" id="28448"/>
    <lineage>
        <taxon>Bacteria</taxon>
        <taxon>Pseudomonadati</taxon>
        <taxon>Pseudomonadota</taxon>
        <taxon>Alphaproteobacteria</taxon>
        <taxon>Acetobacterales</taxon>
        <taxon>Acetobacteraceae</taxon>
        <taxon>Komagataeibacter</taxon>
    </lineage>
</organism>
<dbReference type="EMBL" id="NKUC01000017">
    <property type="protein sequence ID" value="PYD56728.1"/>
    <property type="molecule type" value="Genomic_DNA"/>
</dbReference>
<dbReference type="PROSITE" id="PS51257">
    <property type="entry name" value="PROKAR_LIPOPROTEIN"/>
    <property type="match status" value="1"/>
</dbReference>
<dbReference type="STRING" id="1220579.GCA_001571345_01873"/>
<dbReference type="OrthoDB" id="6192933at2"/>
<accession>A0A318PHI2</accession>
<dbReference type="SUPFAM" id="SSF53850">
    <property type="entry name" value="Periplasmic binding protein-like II"/>
    <property type="match status" value="1"/>
</dbReference>
<evidence type="ECO:0000313" key="5">
    <source>
        <dbReference type="Proteomes" id="UP000248257"/>
    </source>
</evidence>
<reference evidence="4 5" key="1">
    <citation type="submission" date="2017-07" db="EMBL/GenBank/DDBJ databases">
        <title>A draft genome sequence of Komagataeibacter xylinus LMG 1515.</title>
        <authorList>
            <person name="Skraban J."/>
            <person name="Cleenwerck I."/>
            <person name="Vandamme P."/>
            <person name="Trcek J."/>
        </authorList>
    </citation>
    <scope>NUCLEOTIDE SEQUENCE [LARGE SCALE GENOMIC DNA]</scope>
    <source>
        <strain evidence="4 5">LMG 1515</strain>
    </source>
</reference>
<name>A0A318PHI2_KOMXY</name>
<dbReference type="Pfam" id="PF00497">
    <property type="entry name" value="SBP_bac_3"/>
    <property type="match status" value="1"/>
</dbReference>
<gene>
    <name evidence="4" type="ORF">CFR75_09300</name>
</gene>
<feature type="domain" description="Solute-binding protein family 3/N-terminal" evidence="3">
    <location>
        <begin position="49"/>
        <end position="270"/>
    </location>
</feature>
<keyword evidence="5" id="KW-1185">Reference proteome</keyword>
<dbReference type="PANTHER" id="PTHR35936:SF17">
    <property type="entry name" value="ARGININE-BINDING EXTRACELLULAR PROTEIN ARTP"/>
    <property type="match status" value="1"/>
</dbReference>
<evidence type="ECO:0000256" key="2">
    <source>
        <dbReference type="SAM" id="SignalP"/>
    </source>
</evidence>